<protein>
    <submittedName>
        <fullName evidence="2">Prepilin-type N-terminal cleavage/methylation domain-containing protein</fullName>
    </submittedName>
</protein>
<keyword evidence="1" id="KW-0812">Transmembrane</keyword>
<evidence type="ECO:0000313" key="3">
    <source>
        <dbReference type="Proteomes" id="UP000285961"/>
    </source>
</evidence>
<dbReference type="NCBIfam" id="TIGR02532">
    <property type="entry name" value="IV_pilin_GFxxxE"/>
    <property type="match status" value="1"/>
</dbReference>
<dbReference type="Proteomes" id="UP000285961">
    <property type="component" value="Unassembled WGS sequence"/>
</dbReference>
<feature type="non-terminal residue" evidence="2">
    <location>
        <position position="71"/>
    </location>
</feature>
<keyword evidence="1" id="KW-0472">Membrane</keyword>
<dbReference type="InterPro" id="IPR012902">
    <property type="entry name" value="N_methyl_site"/>
</dbReference>
<sequence>MRIAERFAWKGRITARVFSLICEISVIRGSRKILLMRKNGYTFAEMLVVVAIIALMMVIMIPRLAFQQRGA</sequence>
<dbReference type="EMBL" id="QZKI01000048">
    <property type="protein sequence ID" value="RJP72172.1"/>
    <property type="molecule type" value="Genomic_DNA"/>
</dbReference>
<comment type="caution">
    <text evidence="2">The sequence shown here is derived from an EMBL/GenBank/DDBJ whole genome shotgun (WGS) entry which is preliminary data.</text>
</comment>
<evidence type="ECO:0000313" key="2">
    <source>
        <dbReference type="EMBL" id="RJP72172.1"/>
    </source>
</evidence>
<reference evidence="2 3" key="1">
    <citation type="journal article" date="2017" name="ISME J.">
        <title>Energy and carbon metabolisms in a deep terrestrial subsurface fluid microbial community.</title>
        <authorList>
            <person name="Momper L."/>
            <person name="Jungbluth S.P."/>
            <person name="Lee M.D."/>
            <person name="Amend J.P."/>
        </authorList>
    </citation>
    <scope>NUCLEOTIDE SEQUENCE [LARGE SCALE GENOMIC DNA]</scope>
    <source>
        <strain evidence="2">SURF_17</strain>
    </source>
</reference>
<organism evidence="2 3">
    <name type="scientific">Candidatus Abyssobacteria bacterium SURF_17</name>
    <dbReference type="NCBI Taxonomy" id="2093361"/>
    <lineage>
        <taxon>Bacteria</taxon>
        <taxon>Pseudomonadati</taxon>
        <taxon>Candidatus Hydrogenedentota</taxon>
        <taxon>Candidatus Abyssobacteria</taxon>
    </lineage>
</organism>
<dbReference type="Pfam" id="PF07963">
    <property type="entry name" value="N_methyl"/>
    <property type="match status" value="1"/>
</dbReference>
<dbReference type="AlphaFoldDB" id="A0A419F1U9"/>
<evidence type="ECO:0000256" key="1">
    <source>
        <dbReference type="SAM" id="Phobius"/>
    </source>
</evidence>
<accession>A0A419F1U9</accession>
<keyword evidence="1" id="KW-1133">Transmembrane helix</keyword>
<gene>
    <name evidence="2" type="ORF">C4532_06455</name>
</gene>
<feature type="transmembrane region" description="Helical" evidence="1">
    <location>
        <begin position="41"/>
        <end position="61"/>
    </location>
</feature>
<proteinExistence type="predicted"/>
<name>A0A419F1U9_9BACT</name>